<dbReference type="InterPro" id="IPR003614">
    <property type="entry name" value="Knottins"/>
</dbReference>
<evidence type="ECO:0000259" key="7">
    <source>
        <dbReference type="PROSITE" id="PS51378"/>
    </source>
</evidence>
<keyword evidence="5" id="KW-0044">Antibiotic</keyword>
<keyword evidence="9" id="KW-1185">Reference proteome</keyword>
<feature type="domain" description="Invertebrate defensins family profile" evidence="7">
    <location>
        <begin position="73"/>
        <end position="109"/>
    </location>
</feature>
<evidence type="ECO:0000313" key="9">
    <source>
        <dbReference type="Proteomes" id="UP000288716"/>
    </source>
</evidence>
<dbReference type="InterPro" id="IPR036574">
    <property type="entry name" value="Scorpion_toxin-like_sf"/>
</dbReference>
<name>A0A443S293_9ACAR</name>
<accession>A0A443S293</accession>
<comment type="subcellular location">
    <subcellularLocation>
        <location evidence="1">Secreted</location>
    </subcellularLocation>
</comment>
<dbReference type="AlphaFoldDB" id="A0A443S293"/>
<evidence type="ECO:0000256" key="1">
    <source>
        <dbReference type="ARBA" id="ARBA00004613"/>
    </source>
</evidence>
<protein>
    <submittedName>
        <fullName evidence="8">Defensin-1-like protein</fullName>
    </submittedName>
</protein>
<dbReference type="VEuPathDB" id="VectorBase:LDEU010391"/>
<dbReference type="Proteomes" id="UP000288716">
    <property type="component" value="Unassembled WGS sequence"/>
</dbReference>
<evidence type="ECO:0000256" key="3">
    <source>
        <dbReference type="ARBA" id="ARBA00022529"/>
    </source>
</evidence>
<proteinExistence type="predicted"/>
<dbReference type="Gene3D" id="3.30.30.10">
    <property type="entry name" value="Knottin, scorpion toxin-like"/>
    <property type="match status" value="1"/>
</dbReference>
<feature type="non-terminal residue" evidence="8">
    <location>
        <position position="1"/>
    </location>
</feature>
<sequence>SNTIQADANGEHQADNHLLTCGGVLVTMSPENDNDQLENTTAIMQQNEHVNEWRIDTEFENSQFNECKVKEHGFGCPWNADRCHNHCRSIGRKGGYCGGTMRKTCYCYRD</sequence>
<keyword evidence="2" id="KW-0964">Secreted</keyword>
<keyword evidence="6" id="KW-1015">Disulfide bond</keyword>
<gene>
    <name evidence="8" type="ORF">B4U80_08522</name>
</gene>
<dbReference type="PROSITE" id="PS51378">
    <property type="entry name" value="INVERT_DEFENSINS"/>
    <property type="match status" value="1"/>
</dbReference>
<dbReference type="GO" id="GO:0005576">
    <property type="term" value="C:extracellular region"/>
    <property type="evidence" value="ECO:0007669"/>
    <property type="project" value="UniProtKB-SubCell"/>
</dbReference>
<dbReference type="InterPro" id="IPR001542">
    <property type="entry name" value="Defensin_invertebrate/fungal"/>
</dbReference>
<evidence type="ECO:0000313" key="8">
    <source>
        <dbReference type="EMBL" id="RWS21649.1"/>
    </source>
</evidence>
<dbReference type="OrthoDB" id="6476875at2759"/>
<reference evidence="8 9" key="1">
    <citation type="journal article" date="2018" name="Gigascience">
        <title>Genomes of trombidid mites reveal novel predicted allergens and laterally-transferred genes associated with secondary metabolism.</title>
        <authorList>
            <person name="Dong X."/>
            <person name="Chaisiri K."/>
            <person name="Xia D."/>
            <person name="Armstrong S.D."/>
            <person name="Fang Y."/>
            <person name="Donnelly M.J."/>
            <person name="Kadowaki T."/>
            <person name="McGarry J.W."/>
            <person name="Darby A.C."/>
            <person name="Makepeace B.L."/>
        </authorList>
    </citation>
    <scope>NUCLEOTIDE SEQUENCE [LARGE SCALE GENOMIC DNA]</scope>
    <source>
        <strain evidence="8">UoL-UT</strain>
    </source>
</reference>
<keyword evidence="4" id="KW-0211">Defensin</keyword>
<dbReference type="Pfam" id="PF01097">
    <property type="entry name" value="Defensin_2"/>
    <property type="match status" value="1"/>
</dbReference>
<dbReference type="EMBL" id="NCKV01011358">
    <property type="protein sequence ID" value="RWS21649.1"/>
    <property type="molecule type" value="Genomic_DNA"/>
</dbReference>
<evidence type="ECO:0000256" key="5">
    <source>
        <dbReference type="ARBA" id="ARBA00023022"/>
    </source>
</evidence>
<dbReference type="GO" id="GO:0042742">
    <property type="term" value="P:defense response to bacterium"/>
    <property type="evidence" value="ECO:0007669"/>
    <property type="project" value="UniProtKB-KW"/>
</dbReference>
<keyword evidence="3" id="KW-0929">Antimicrobial</keyword>
<dbReference type="CDD" id="cd00107">
    <property type="entry name" value="Knot1"/>
    <property type="match status" value="1"/>
</dbReference>
<evidence type="ECO:0000256" key="2">
    <source>
        <dbReference type="ARBA" id="ARBA00022525"/>
    </source>
</evidence>
<dbReference type="SUPFAM" id="SSF57095">
    <property type="entry name" value="Scorpion toxin-like"/>
    <property type="match status" value="1"/>
</dbReference>
<organism evidence="8 9">
    <name type="scientific">Leptotrombidium deliense</name>
    <dbReference type="NCBI Taxonomy" id="299467"/>
    <lineage>
        <taxon>Eukaryota</taxon>
        <taxon>Metazoa</taxon>
        <taxon>Ecdysozoa</taxon>
        <taxon>Arthropoda</taxon>
        <taxon>Chelicerata</taxon>
        <taxon>Arachnida</taxon>
        <taxon>Acari</taxon>
        <taxon>Acariformes</taxon>
        <taxon>Trombidiformes</taxon>
        <taxon>Prostigmata</taxon>
        <taxon>Anystina</taxon>
        <taxon>Parasitengona</taxon>
        <taxon>Trombiculoidea</taxon>
        <taxon>Trombiculidae</taxon>
        <taxon>Leptotrombidium</taxon>
    </lineage>
</organism>
<comment type="caution">
    <text evidence="8">The sequence shown here is derived from an EMBL/GenBank/DDBJ whole genome shotgun (WGS) entry which is preliminary data.</text>
</comment>
<evidence type="ECO:0000256" key="6">
    <source>
        <dbReference type="ARBA" id="ARBA00023157"/>
    </source>
</evidence>
<evidence type="ECO:0000256" key="4">
    <source>
        <dbReference type="ARBA" id="ARBA00022940"/>
    </source>
</evidence>